<evidence type="ECO:0000256" key="7">
    <source>
        <dbReference type="HAMAP-Rule" id="MF_00523"/>
    </source>
</evidence>
<dbReference type="PANTHER" id="PTHR43378:SF2">
    <property type="entry name" value="UDP-3-O-ACYLGLUCOSAMINE N-ACYLTRANSFERASE 1, MITOCHONDRIAL-RELATED"/>
    <property type="match status" value="1"/>
</dbReference>
<name>A0A840EKV9_9FLAO</name>
<evidence type="ECO:0000256" key="5">
    <source>
        <dbReference type="ARBA" id="ARBA00023098"/>
    </source>
</evidence>
<protein>
    <recommendedName>
        <fullName evidence="7">UDP-3-O-acylglucosamine N-acyltransferase</fullName>
        <ecNumber evidence="7">2.3.1.191</ecNumber>
    </recommendedName>
</protein>
<evidence type="ECO:0000256" key="1">
    <source>
        <dbReference type="ARBA" id="ARBA00022516"/>
    </source>
</evidence>
<keyword evidence="10" id="KW-1185">Reference proteome</keyword>
<keyword evidence="3 7" id="KW-0808">Transferase</keyword>
<dbReference type="InterPro" id="IPR018357">
    <property type="entry name" value="Hexapep_transf_CS"/>
</dbReference>
<dbReference type="InterPro" id="IPR011004">
    <property type="entry name" value="Trimer_LpxA-like_sf"/>
</dbReference>
<evidence type="ECO:0000313" key="10">
    <source>
        <dbReference type="Proteomes" id="UP000553034"/>
    </source>
</evidence>
<evidence type="ECO:0000313" key="9">
    <source>
        <dbReference type="EMBL" id="MBB4117755.1"/>
    </source>
</evidence>
<organism evidence="9 10">
    <name type="scientific">Mesonia hippocampi</name>
    <dbReference type="NCBI Taxonomy" id="1628250"/>
    <lineage>
        <taxon>Bacteria</taxon>
        <taxon>Pseudomonadati</taxon>
        <taxon>Bacteroidota</taxon>
        <taxon>Flavobacteriia</taxon>
        <taxon>Flavobacteriales</taxon>
        <taxon>Flavobacteriaceae</taxon>
        <taxon>Mesonia</taxon>
    </lineage>
</organism>
<dbReference type="Proteomes" id="UP000553034">
    <property type="component" value="Unassembled WGS sequence"/>
</dbReference>
<keyword evidence="1 7" id="KW-0444">Lipid biosynthesis</keyword>
<evidence type="ECO:0000256" key="4">
    <source>
        <dbReference type="ARBA" id="ARBA00022737"/>
    </source>
</evidence>
<dbReference type="GO" id="GO:0016410">
    <property type="term" value="F:N-acyltransferase activity"/>
    <property type="evidence" value="ECO:0007669"/>
    <property type="project" value="InterPro"/>
</dbReference>
<feature type="domain" description="UDP-3-O-[3-hydroxymyristoyl] glucosamine N-acyltransferase non-repeat region" evidence="8">
    <location>
        <begin position="22"/>
        <end position="89"/>
    </location>
</feature>
<dbReference type="Gene3D" id="2.160.10.10">
    <property type="entry name" value="Hexapeptide repeat proteins"/>
    <property type="match status" value="1"/>
</dbReference>
<dbReference type="Gene3D" id="3.40.1390.10">
    <property type="entry name" value="MurE/MurF, N-terminal domain"/>
    <property type="match status" value="1"/>
</dbReference>
<dbReference type="SUPFAM" id="SSF51161">
    <property type="entry name" value="Trimeric LpxA-like enzymes"/>
    <property type="match status" value="1"/>
</dbReference>
<comment type="catalytic activity">
    <reaction evidence="7">
        <text>a UDP-3-O-[(3R)-3-hydroxyacyl]-alpha-D-glucosamine + a (3R)-hydroxyacyl-[ACP] = a UDP-2-N,3-O-bis[(3R)-3-hydroxyacyl]-alpha-D-glucosamine + holo-[ACP] + H(+)</text>
        <dbReference type="Rhea" id="RHEA:53836"/>
        <dbReference type="Rhea" id="RHEA-COMP:9685"/>
        <dbReference type="Rhea" id="RHEA-COMP:9945"/>
        <dbReference type="ChEBI" id="CHEBI:15378"/>
        <dbReference type="ChEBI" id="CHEBI:64479"/>
        <dbReference type="ChEBI" id="CHEBI:78827"/>
        <dbReference type="ChEBI" id="CHEBI:137740"/>
        <dbReference type="ChEBI" id="CHEBI:137748"/>
        <dbReference type="EC" id="2.3.1.191"/>
    </reaction>
</comment>
<comment type="subunit">
    <text evidence="7">Homotrimer.</text>
</comment>
<proteinExistence type="inferred from homology"/>
<feature type="active site" description="Proton acceptor" evidence="7">
    <location>
        <position position="241"/>
    </location>
</feature>
<comment type="caution">
    <text evidence="9">The sequence shown here is derived from an EMBL/GenBank/DDBJ whole genome shotgun (WGS) entry which is preliminary data.</text>
</comment>
<dbReference type="Pfam" id="PF00132">
    <property type="entry name" value="Hexapep"/>
    <property type="match status" value="2"/>
</dbReference>
<dbReference type="HAMAP" id="MF_00523">
    <property type="entry name" value="LpxD"/>
    <property type="match status" value="1"/>
</dbReference>
<dbReference type="InterPro" id="IPR007691">
    <property type="entry name" value="LpxD"/>
</dbReference>
<comment type="function">
    <text evidence="7">Catalyzes the N-acylation of UDP-3-O-acylglucosamine using 3-hydroxyacyl-ACP as the acyl donor. Is involved in the biosynthesis of lipid A, a phosphorylated glycolipid that anchors the lipopolysaccharide to the outer membrane of the cell.</text>
</comment>
<sequence>MKFTAQQIAEILDGSVEGNPEAEVFTLSKIEEGKEGSLTFLANPKYTSYIYATQASICIVNNNFTPEQAISTTLIKVADAYAAFSKLLDYYNQIKLHKEGIEQPSFIDETATYGENIYLGAFAYIGKNAKIGDNVKIYPNAYIGDNVVIGDNTVIFAGVKIYSETQIGNHCIIHAGAVLGADGFGFSPDEEGRYSKVPQIGNVVLHDYVEVGANAAIDRATLGSTVINEGAKLDNLIQIAHNVEVGAHTVLAAQAGVAGSTKIGKHCMIGGQAGIAGHLKIGDKVRAQAQTGIGRNIEDDVAIQGSPAIGYNEFNRAYVYFKKFPELVERLERLEKKLDNHG</sequence>
<dbReference type="EMBL" id="JACIFO010000001">
    <property type="protein sequence ID" value="MBB4117755.1"/>
    <property type="molecule type" value="Genomic_DNA"/>
</dbReference>
<dbReference type="PROSITE" id="PS00101">
    <property type="entry name" value="HEXAPEP_TRANSFERASES"/>
    <property type="match status" value="1"/>
</dbReference>
<dbReference type="InterPro" id="IPR001451">
    <property type="entry name" value="Hexapep"/>
</dbReference>
<dbReference type="GO" id="GO:0009245">
    <property type="term" value="P:lipid A biosynthetic process"/>
    <property type="evidence" value="ECO:0007669"/>
    <property type="project" value="UniProtKB-UniRule"/>
</dbReference>
<reference evidence="9 10" key="1">
    <citation type="submission" date="2020-08" db="EMBL/GenBank/DDBJ databases">
        <title>Genomic Encyclopedia of Type Strains, Phase IV (KMG-IV): sequencing the most valuable type-strain genomes for metagenomic binning, comparative biology and taxonomic classification.</title>
        <authorList>
            <person name="Goeker M."/>
        </authorList>
    </citation>
    <scope>NUCLEOTIDE SEQUENCE [LARGE SCALE GENOMIC DNA]</scope>
    <source>
        <strain evidence="9 10">DSM 29568</strain>
    </source>
</reference>
<comment type="pathway">
    <text evidence="7">Bacterial outer membrane biogenesis; LPS lipid A biosynthesis.</text>
</comment>
<gene>
    <name evidence="7" type="primary">lpxD</name>
    <name evidence="9" type="ORF">GGR32_000027</name>
</gene>
<dbReference type="GO" id="GO:0016020">
    <property type="term" value="C:membrane"/>
    <property type="evidence" value="ECO:0007669"/>
    <property type="project" value="GOC"/>
</dbReference>
<dbReference type="RefSeq" id="WP_183475418.1">
    <property type="nucleotide sequence ID" value="NZ_JACIFO010000001.1"/>
</dbReference>
<dbReference type="GO" id="GO:0103118">
    <property type="term" value="F:UDP-3-O-[(3R)-3-hydroxyacyl]-glucosamine N-acyltransferase activity"/>
    <property type="evidence" value="ECO:0007669"/>
    <property type="project" value="UniProtKB-EC"/>
</dbReference>
<dbReference type="NCBIfam" id="NF002060">
    <property type="entry name" value="PRK00892.1"/>
    <property type="match status" value="1"/>
</dbReference>
<dbReference type="InterPro" id="IPR020573">
    <property type="entry name" value="UDP_GlcNAc_AcTrfase_non-rep"/>
</dbReference>
<evidence type="ECO:0000256" key="3">
    <source>
        <dbReference type="ARBA" id="ARBA00022679"/>
    </source>
</evidence>
<keyword evidence="4 7" id="KW-0677">Repeat</keyword>
<evidence type="ECO:0000259" key="8">
    <source>
        <dbReference type="Pfam" id="PF04613"/>
    </source>
</evidence>
<keyword evidence="2 7" id="KW-0441">Lipid A biosynthesis</keyword>
<dbReference type="UniPathway" id="UPA00973"/>
<dbReference type="PANTHER" id="PTHR43378">
    <property type="entry name" value="UDP-3-O-ACYLGLUCOSAMINE N-ACYLTRANSFERASE"/>
    <property type="match status" value="1"/>
</dbReference>
<keyword evidence="5 7" id="KW-0443">Lipid metabolism</keyword>
<accession>A0A840EKV9</accession>
<comment type="similarity">
    <text evidence="7">Belongs to the transferase hexapeptide repeat family. LpxD subfamily.</text>
</comment>
<evidence type="ECO:0000256" key="2">
    <source>
        <dbReference type="ARBA" id="ARBA00022556"/>
    </source>
</evidence>
<dbReference type="Pfam" id="PF14602">
    <property type="entry name" value="Hexapep_2"/>
    <property type="match status" value="1"/>
</dbReference>
<keyword evidence="6 7" id="KW-0012">Acyltransferase</keyword>
<dbReference type="CDD" id="cd03352">
    <property type="entry name" value="LbH_LpxD"/>
    <property type="match status" value="1"/>
</dbReference>
<evidence type="ECO:0000256" key="6">
    <source>
        <dbReference type="ARBA" id="ARBA00023315"/>
    </source>
</evidence>
<dbReference type="AlphaFoldDB" id="A0A840EKV9"/>
<dbReference type="NCBIfam" id="TIGR01853">
    <property type="entry name" value="lipid_A_lpxD"/>
    <property type="match status" value="1"/>
</dbReference>
<dbReference type="EC" id="2.3.1.191" evidence="7"/>
<dbReference type="Pfam" id="PF04613">
    <property type="entry name" value="LpxD"/>
    <property type="match status" value="1"/>
</dbReference>